<dbReference type="GeneTree" id="ENSGT01030000234806"/>
<protein>
    <recommendedName>
        <fullName evidence="2">Immunoglobulin V-set domain-containing protein</fullName>
    </recommendedName>
</protein>
<name>A0A3B4ESH8_9CICH</name>
<sequence>SCTPCKECSLQGVQYSSTALPTGSSELFDETKRDGAQCYGALGGTVDIQLMENTSEINRYQLLKSSLKILDVRKNTVISNTIRERAYFPSNGTFRINKLNRTDSGNYSLQTFDSDGKSSDERILQLFIEGKCWEIKPLIDVNKILLW</sequence>
<evidence type="ECO:0000313" key="1">
    <source>
        <dbReference type="Ensembl" id="ENSPNYP00000000713.1"/>
    </source>
</evidence>
<dbReference type="Ensembl" id="ENSPNYT00000000724.1">
    <property type="protein sequence ID" value="ENSPNYP00000000713.1"/>
    <property type="gene ID" value="ENSPNYG00000000574.1"/>
</dbReference>
<dbReference type="InterPro" id="IPR013783">
    <property type="entry name" value="Ig-like_fold"/>
</dbReference>
<proteinExistence type="predicted"/>
<reference evidence="1" key="1">
    <citation type="submission" date="2023-09" db="UniProtKB">
        <authorList>
            <consortium name="Ensembl"/>
        </authorList>
    </citation>
    <scope>IDENTIFICATION</scope>
</reference>
<dbReference type="Gene3D" id="2.60.40.10">
    <property type="entry name" value="Immunoglobulins"/>
    <property type="match status" value="1"/>
</dbReference>
<dbReference type="SUPFAM" id="SSF48726">
    <property type="entry name" value="Immunoglobulin"/>
    <property type="match status" value="1"/>
</dbReference>
<accession>A0A3B4ESH8</accession>
<dbReference type="AlphaFoldDB" id="A0A3B4ESH8"/>
<organism evidence="1">
    <name type="scientific">Pundamilia nyererei</name>
    <dbReference type="NCBI Taxonomy" id="303518"/>
    <lineage>
        <taxon>Eukaryota</taxon>
        <taxon>Metazoa</taxon>
        <taxon>Chordata</taxon>
        <taxon>Craniata</taxon>
        <taxon>Vertebrata</taxon>
        <taxon>Euteleostomi</taxon>
        <taxon>Actinopterygii</taxon>
        <taxon>Neopterygii</taxon>
        <taxon>Teleostei</taxon>
        <taxon>Neoteleostei</taxon>
        <taxon>Acanthomorphata</taxon>
        <taxon>Ovalentaria</taxon>
        <taxon>Cichlomorphae</taxon>
        <taxon>Cichliformes</taxon>
        <taxon>Cichlidae</taxon>
        <taxon>African cichlids</taxon>
        <taxon>Pseudocrenilabrinae</taxon>
        <taxon>Haplochromini</taxon>
        <taxon>Pundamilia</taxon>
    </lineage>
</organism>
<evidence type="ECO:0008006" key="2">
    <source>
        <dbReference type="Google" id="ProtNLM"/>
    </source>
</evidence>
<dbReference type="InterPro" id="IPR036179">
    <property type="entry name" value="Ig-like_dom_sf"/>
</dbReference>
<dbReference type="STRING" id="303518.ENSPNYP00000000713"/>